<dbReference type="PANTHER" id="PTHR33446:SF2">
    <property type="entry name" value="PROTEIN TONB"/>
    <property type="match status" value="1"/>
</dbReference>
<dbReference type="GO" id="GO:0098797">
    <property type="term" value="C:plasma membrane protein complex"/>
    <property type="evidence" value="ECO:0007669"/>
    <property type="project" value="TreeGrafter"/>
</dbReference>
<dbReference type="Proteomes" id="UP000070319">
    <property type="component" value="Unassembled WGS sequence"/>
</dbReference>
<evidence type="ECO:0000313" key="2">
    <source>
        <dbReference type="EMBL" id="KXT54009.1"/>
    </source>
</evidence>
<protein>
    <submittedName>
        <fullName evidence="2">TonB family domain protein</fullName>
    </submittedName>
</protein>
<feature type="domain" description="TonB C-terminal" evidence="1">
    <location>
        <begin position="83"/>
        <end position="157"/>
    </location>
</feature>
<dbReference type="InterPro" id="IPR037682">
    <property type="entry name" value="TonB_C"/>
</dbReference>
<dbReference type="SUPFAM" id="SSF74653">
    <property type="entry name" value="TolA/TonB C-terminal domain"/>
    <property type="match status" value="2"/>
</dbReference>
<name>A0A139LRE1_9BACE</name>
<dbReference type="EMBL" id="LTDF01000048">
    <property type="protein sequence ID" value="KXT54009.1"/>
    <property type="molecule type" value="Genomic_DNA"/>
</dbReference>
<dbReference type="RefSeq" id="WP_061434737.1">
    <property type="nucleotide sequence ID" value="NZ_KQ968681.1"/>
</dbReference>
<dbReference type="AlphaFoldDB" id="A0A139LRE1"/>
<evidence type="ECO:0000313" key="3">
    <source>
        <dbReference type="Proteomes" id="UP000070319"/>
    </source>
</evidence>
<dbReference type="Pfam" id="PF03544">
    <property type="entry name" value="TonB_C"/>
    <property type="match status" value="1"/>
</dbReference>
<proteinExistence type="predicted"/>
<accession>A0A139LRE1</accession>
<reference evidence="2 3" key="1">
    <citation type="submission" date="2016-02" db="EMBL/GenBank/DDBJ databases">
        <authorList>
            <person name="Wen L."/>
            <person name="He K."/>
            <person name="Yang H."/>
        </authorList>
    </citation>
    <scope>NUCLEOTIDE SEQUENCE [LARGE SCALE GENOMIC DNA]</scope>
    <source>
        <strain evidence="2 3">KLE1704</strain>
    </source>
</reference>
<comment type="caution">
    <text evidence="2">The sequence shown here is derived from an EMBL/GenBank/DDBJ whole genome shotgun (WGS) entry which is preliminary data.</text>
</comment>
<dbReference type="GO" id="GO:0031992">
    <property type="term" value="F:energy transducer activity"/>
    <property type="evidence" value="ECO:0007669"/>
    <property type="project" value="TreeGrafter"/>
</dbReference>
<gene>
    <name evidence="2" type="ORF">HMPREF2531_01107</name>
</gene>
<dbReference type="PANTHER" id="PTHR33446">
    <property type="entry name" value="PROTEIN TONB-RELATED"/>
    <property type="match status" value="1"/>
</dbReference>
<dbReference type="PATRIC" id="fig|329854.7.peg.1120"/>
<organism evidence="2">
    <name type="scientific">Bacteroides intestinalis</name>
    <dbReference type="NCBI Taxonomy" id="329854"/>
    <lineage>
        <taxon>Bacteria</taxon>
        <taxon>Pseudomonadati</taxon>
        <taxon>Bacteroidota</taxon>
        <taxon>Bacteroidia</taxon>
        <taxon>Bacteroidales</taxon>
        <taxon>Bacteroidaceae</taxon>
        <taxon>Bacteroides</taxon>
    </lineage>
</organism>
<dbReference type="Gene3D" id="3.30.1150.10">
    <property type="match status" value="2"/>
</dbReference>
<dbReference type="InterPro" id="IPR051045">
    <property type="entry name" value="TonB-dependent_transducer"/>
</dbReference>
<evidence type="ECO:0000259" key="1">
    <source>
        <dbReference type="Pfam" id="PF03544"/>
    </source>
</evidence>
<sequence>MKPSLFFILFMLCFYPSITLKGQNNRTDSVSLRENMEAHLDGIWRKEEIWQLGAVPIKDTQTIDEAPKWAKWSYDLEKYYVSQMKYPKELLKKNVAGYSVVMFSIDTLGLPREINILTSIHEEFDKEVIRLTKELPHCLPCRDKNGKRIECLYTVYVPFLPQQYRNRVIADSIAEEELKHCFVEWEEQASFQDGKRWSAQSYIYQNLKYDASLLGEQQKAKGVYKIHIDSYGEIKEAKTLRSCGIPQWDEEVIQIIRNMPKWTPAIHHYGKGEYKDAIWAIPVIFENHHSSHNVIE</sequence>
<dbReference type="GO" id="GO:0055085">
    <property type="term" value="P:transmembrane transport"/>
    <property type="evidence" value="ECO:0007669"/>
    <property type="project" value="InterPro"/>
</dbReference>